<comment type="cofactor">
    <cofactor evidence="8">
        <name>heme</name>
        <dbReference type="ChEBI" id="CHEBI:30413"/>
    </cofactor>
    <text evidence="8">Binds 2 heme groups.</text>
</comment>
<keyword evidence="4 10" id="KW-0732">Signal</keyword>
<evidence type="ECO:0000313" key="13">
    <source>
        <dbReference type="Proteomes" id="UP000019151"/>
    </source>
</evidence>
<dbReference type="HOGENOM" id="CLU_034652_3_2_0"/>
<evidence type="ECO:0000256" key="8">
    <source>
        <dbReference type="PIRSR" id="PIRSR000294-1"/>
    </source>
</evidence>
<dbReference type="GO" id="GO:0046872">
    <property type="term" value="F:metal ion binding"/>
    <property type="evidence" value="ECO:0007669"/>
    <property type="project" value="UniProtKB-KW"/>
</dbReference>
<evidence type="ECO:0000256" key="1">
    <source>
        <dbReference type="ARBA" id="ARBA00004418"/>
    </source>
</evidence>
<dbReference type="InterPro" id="IPR051395">
    <property type="entry name" value="Cytochrome_c_Peroxidase/MauG"/>
</dbReference>
<dbReference type="SUPFAM" id="SSF46626">
    <property type="entry name" value="Cytochrome c"/>
    <property type="match status" value="2"/>
</dbReference>
<dbReference type="PIRSF" id="PIRSF000294">
    <property type="entry name" value="Cytochrome-c_peroxidase"/>
    <property type="match status" value="1"/>
</dbReference>
<dbReference type="GO" id="GO:0009055">
    <property type="term" value="F:electron transfer activity"/>
    <property type="evidence" value="ECO:0007669"/>
    <property type="project" value="InterPro"/>
</dbReference>
<dbReference type="GO" id="GO:0042597">
    <property type="term" value="C:periplasmic space"/>
    <property type="evidence" value="ECO:0007669"/>
    <property type="project" value="UniProtKB-SubCell"/>
</dbReference>
<organism evidence="12 13">
    <name type="scientific">Gemmatirosa kalamazoonensis</name>
    <dbReference type="NCBI Taxonomy" id="861299"/>
    <lineage>
        <taxon>Bacteria</taxon>
        <taxon>Pseudomonadati</taxon>
        <taxon>Gemmatimonadota</taxon>
        <taxon>Gemmatimonadia</taxon>
        <taxon>Gemmatimonadales</taxon>
        <taxon>Gemmatimonadaceae</taxon>
        <taxon>Gemmatirosa</taxon>
    </lineage>
</organism>
<feature type="binding site" description="covalent" evidence="8">
    <location>
        <position position="88"/>
    </location>
    <ligand>
        <name>heme c</name>
        <dbReference type="ChEBI" id="CHEBI:61717"/>
        <label>1</label>
    </ligand>
</feature>
<evidence type="ECO:0000256" key="4">
    <source>
        <dbReference type="ARBA" id="ARBA00022729"/>
    </source>
</evidence>
<dbReference type="PANTHER" id="PTHR30600">
    <property type="entry name" value="CYTOCHROME C PEROXIDASE-RELATED"/>
    <property type="match status" value="1"/>
</dbReference>
<evidence type="ECO:0000259" key="11">
    <source>
        <dbReference type="PROSITE" id="PS51007"/>
    </source>
</evidence>
<dbReference type="Gene3D" id="1.10.760.10">
    <property type="entry name" value="Cytochrome c-like domain"/>
    <property type="match status" value="2"/>
</dbReference>
<evidence type="ECO:0000256" key="7">
    <source>
        <dbReference type="ARBA" id="ARBA00023004"/>
    </source>
</evidence>
<keyword evidence="6" id="KW-0560">Oxidoreductase</keyword>
<feature type="binding site" description="covalent" evidence="8">
    <location>
        <position position="270"/>
    </location>
    <ligand>
        <name>heme c</name>
        <dbReference type="ChEBI" id="CHEBI:61717"/>
        <label>2</label>
    </ligand>
</feature>
<dbReference type="GO" id="GO:0020037">
    <property type="term" value="F:heme binding"/>
    <property type="evidence" value="ECO:0007669"/>
    <property type="project" value="InterPro"/>
</dbReference>
<feature type="binding site" description="covalent" evidence="8">
    <location>
        <position position="273"/>
    </location>
    <ligand>
        <name>heme c</name>
        <dbReference type="ChEBI" id="CHEBI:61717"/>
        <label>2</label>
    </ligand>
</feature>
<dbReference type="InterPro" id="IPR009056">
    <property type="entry name" value="Cyt_c-like_dom"/>
</dbReference>
<evidence type="ECO:0000256" key="10">
    <source>
        <dbReference type="SAM" id="SignalP"/>
    </source>
</evidence>
<feature type="binding site" description="axial binding residue" evidence="9">
    <location>
        <position position="274"/>
    </location>
    <ligand>
        <name>heme c</name>
        <dbReference type="ChEBI" id="CHEBI:61717"/>
        <label>2</label>
    </ligand>
    <ligandPart>
        <name>Fe</name>
        <dbReference type="ChEBI" id="CHEBI:18248"/>
    </ligandPart>
</feature>
<keyword evidence="12" id="KW-0575">Peroxidase</keyword>
<keyword evidence="5" id="KW-0574">Periplasm</keyword>
<dbReference type="KEGG" id="gba:J421_1845"/>
<evidence type="ECO:0000256" key="6">
    <source>
        <dbReference type="ARBA" id="ARBA00023002"/>
    </source>
</evidence>
<evidence type="ECO:0000256" key="3">
    <source>
        <dbReference type="ARBA" id="ARBA00022723"/>
    </source>
</evidence>
<dbReference type="InterPro" id="IPR026259">
    <property type="entry name" value="MauG/Cytc_peroxidase"/>
</dbReference>
<dbReference type="PATRIC" id="fig|861299.3.peg.1878"/>
<accession>W0RG16</accession>
<gene>
    <name evidence="12" type="ORF">J421_1845</name>
</gene>
<dbReference type="STRING" id="861299.J421_1845"/>
<dbReference type="Pfam" id="PF03150">
    <property type="entry name" value="CCP_MauG"/>
    <property type="match status" value="1"/>
</dbReference>
<evidence type="ECO:0000256" key="9">
    <source>
        <dbReference type="PIRSR" id="PIRSR000294-2"/>
    </source>
</evidence>
<evidence type="ECO:0000256" key="5">
    <source>
        <dbReference type="ARBA" id="ARBA00022764"/>
    </source>
</evidence>
<protein>
    <submittedName>
        <fullName evidence="12">Di-heme cytochrome c peroxidase</fullName>
    </submittedName>
</protein>
<comment type="PTM">
    <text evidence="8">Binds 2 heme groups per subunit.</text>
</comment>
<sequence>MTCPSRRALGTALMLLALTAMAAARSAAPRRRGWSAEQRTLLRSLSLASLGPLPADPSNRYADDPRAAALGRALFFDTRLSGNGRVSCATCHVPATDFQDGTPLGHGMGTTARRTMPVAGTAHGAWFFWDGRADSQWAQALGPLESAVEHGGSRAQYAHVVADHYRRDYEAVFGPLPRLDDVPAHAGPVADTAWRAAWGRLAPARQQDVSRVYANVGKAIAAFERRVELPPTRFDRYVEAELAGRPHPAQSTLSDDEVAGLELFLGQASCVNCHNGPRFTDDHFHNTGVPLPKVALPFDSGRIVGVRQAVAGEFNCTSRYSDAKVDDCAELRFAVTEGEQLVRAYKTPSLRGVAERAPYMHAGQLATLSEVIAHYDRAPHAPAGHSELKPLRLSATERRQIEAFLRTLSAPARLSME</sequence>
<feature type="domain" description="Cytochrome c" evidence="11">
    <location>
        <begin position="66"/>
        <end position="177"/>
    </location>
</feature>
<proteinExistence type="predicted"/>
<dbReference type="RefSeq" id="WP_201773128.1">
    <property type="nucleotide sequence ID" value="NZ_CP007128.1"/>
</dbReference>
<feature type="binding site" description="covalent" evidence="8">
    <location>
        <position position="91"/>
    </location>
    <ligand>
        <name>heme c</name>
        <dbReference type="ChEBI" id="CHEBI:61717"/>
        <label>1</label>
    </ligand>
</feature>
<dbReference type="EMBL" id="CP007128">
    <property type="protein sequence ID" value="AHG89382.1"/>
    <property type="molecule type" value="Genomic_DNA"/>
</dbReference>
<dbReference type="InterPro" id="IPR004852">
    <property type="entry name" value="Di-haem_cyt_c_peroxidsae"/>
</dbReference>
<comment type="subcellular location">
    <subcellularLocation>
        <location evidence="1">Periplasm</location>
    </subcellularLocation>
</comment>
<keyword evidence="2 8" id="KW-0349">Heme</keyword>
<dbReference type="eggNOG" id="COG1858">
    <property type="taxonomic scope" value="Bacteria"/>
</dbReference>
<keyword evidence="13" id="KW-1185">Reference proteome</keyword>
<feature type="signal peptide" evidence="10">
    <location>
        <begin position="1"/>
        <end position="22"/>
    </location>
</feature>
<reference evidence="12 13" key="1">
    <citation type="journal article" date="2014" name="Genome Announc.">
        <title>Genome Sequence and Methylome of Soil Bacterium Gemmatirosa kalamazoonensis KBS708T, a Member of the Rarely Cultivated Gemmatimonadetes Phylum.</title>
        <authorList>
            <person name="Debruyn J.M."/>
            <person name="Radosevich M."/>
            <person name="Wommack K.E."/>
            <person name="Polson S.W."/>
            <person name="Hauser L.J."/>
            <person name="Fawaz M.N."/>
            <person name="Korlach J."/>
            <person name="Tsai Y.C."/>
        </authorList>
    </citation>
    <scope>NUCLEOTIDE SEQUENCE [LARGE SCALE GENOMIC DNA]</scope>
    <source>
        <strain evidence="12 13">KBS708</strain>
    </source>
</reference>
<feature type="chain" id="PRO_5004794109" evidence="10">
    <location>
        <begin position="23"/>
        <end position="417"/>
    </location>
</feature>
<keyword evidence="7 9" id="KW-0408">Iron</keyword>
<evidence type="ECO:0000313" key="12">
    <source>
        <dbReference type="EMBL" id="AHG89382.1"/>
    </source>
</evidence>
<feature type="binding site" description="axial binding residue" evidence="9">
    <location>
        <position position="106"/>
    </location>
    <ligand>
        <name>heme c</name>
        <dbReference type="ChEBI" id="CHEBI:61717"/>
        <label>1</label>
    </ligand>
    <ligandPart>
        <name>Fe</name>
        <dbReference type="ChEBI" id="CHEBI:18248"/>
    </ligandPart>
</feature>
<feature type="domain" description="Cytochrome c" evidence="11">
    <location>
        <begin position="255"/>
        <end position="409"/>
    </location>
</feature>
<feature type="binding site" description="axial binding residue" evidence="9">
    <location>
        <position position="92"/>
    </location>
    <ligand>
        <name>heme c</name>
        <dbReference type="ChEBI" id="CHEBI:61717"/>
        <label>1</label>
    </ligand>
    <ligandPart>
        <name>Fe</name>
        <dbReference type="ChEBI" id="CHEBI:18248"/>
    </ligandPart>
</feature>
<evidence type="ECO:0000256" key="2">
    <source>
        <dbReference type="ARBA" id="ARBA00022617"/>
    </source>
</evidence>
<name>W0RG16_9BACT</name>
<keyword evidence="3 9" id="KW-0479">Metal-binding</keyword>
<dbReference type="AlphaFoldDB" id="W0RG16"/>
<dbReference type="InterPro" id="IPR036909">
    <property type="entry name" value="Cyt_c-like_dom_sf"/>
</dbReference>
<dbReference type="InParanoid" id="W0RG16"/>
<dbReference type="Proteomes" id="UP000019151">
    <property type="component" value="Chromosome"/>
</dbReference>
<dbReference type="PROSITE" id="PS51007">
    <property type="entry name" value="CYTC"/>
    <property type="match status" value="2"/>
</dbReference>
<dbReference type="GO" id="GO:0004130">
    <property type="term" value="F:cytochrome-c peroxidase activity"/>
    <property type="evidence" value="ECO:0007669"/>
    <property type="project" value="TreeGrafter"/>
</dbReference>